<comment type="caution">
    <text evidence="1">The sequence shown here is derived from an EMBL/GenBank/DDBJ whole genome shotgun (WGS) entry which is preliminary data.</text>
</comment>
<accession>A0ACA9Q2Z9</accession>
<keyword evidence="2" id="KW-1185">Reference proteome</keyword>
<feature type="non-terminal residue" evidence="1">
    <location>
        <position position="47"/>
    </location>
</feature>
<reference evidence="1" key="1">
    <citation type="submission" date="2021-06" db="EMBL/GenBank/DDBJ databases">
        <authorList>
            <person name="Kallberg Y."/>
            <person name="Tangrot J."/>
            <person name="Rosling A."/>
        </authorList>
    </citation>
    <scope>NUCLEOTIDE SEQUENCE</scope>
    <source>
        <strain evidence="1">MA461A</strain>
    </source>
</reference>
<evidence type="ECO:0000313" key="2">
    <source>
        <dbReference type="Proteomes" id="UP000789920"/>
    </source>
</evidence>
<name>A0ACA9Q2Z9_9GLOM</name>
<gene>
    <name evidence="1" type="ORF">RPERSI_LOCUS12209</name>
</gene>
<protein>
    <submittedName>
        <fullName evidence="1">3254_t:CDS:1</fullName>
    </submittedName>
</protein>
<dbReference type="EMBL" id="CAJVQC010025930">
    <property type="protein sequence ID" value="CAG8731515.1"/>
    <property type="molecule type" value="Genomic_DNA"/>
</dbReference>
<dbReference type="Proteomes" id="UP000789920">
    <property type="component" value="Unassembled WGS sequence"/>
</dbReference>
<organism evidence="1 2">
    <name type="scientific">Racocetra persica</name>
    <dbReference type="NCBI Taxonomy" id="160502"/>
    <lineage>
        <taxon>Eukaryota</taxon>
        <taxon>Fungi</taxon>
        <taxon>Fungi incertae sedis</taxon>
        <taxon>Mucoromycota</taxon>
        <taxon>Glomeromycotina</taxon>
        <taxon>Glomeromycetes</taxon>
        <taxon>Diversisporales</taxon>
        <taxon>Gigasporaceae</taxon>
        <taxon>Racocetra</taxon>
    </lineage>
</organism>
<evidence type="ECO:0000313" key="1">
    <source>
        <dbReference type="EMBL" id="CAG8731515.1"/>
    </source>
</evidence>
<sequence>MDILWASCLISNTMLDYGQHADCDPIFDGELCLNRAKPEETLVESRR</sequence>
<proteinExistence type="predicted"/>